<evidence type="ECO:0008006" key="8">
    <source>
        <dbReference type="Google" id="ProtNLM"/>
    </source>
</evidence>
<dbReference type="InterPro" id="IPR045632">
    <property type="entry name" value="DUF6314"/>
</dbReference>
<organism evidence="6 7">
    <name type="scientific">Cucurbitaria berberidis CBS 394.84</name>
    <dbReference type="NCBI Taxonomy" id="1168544"/>
    <lineage>
        <taxon>Eukaryota</taxon>
        <taxon>Fungi</taxon>
        <taxon>Dikarya</taxon>
        <taxon>Ascomycota</taxon>
        <taxon>Pezizomycotina</taxon>
        <taxon>Dothideomycetes</taxon>
        <taxon>Pleosporomycetidae</taxon>
        <taxon>Pleosporales</taxon>
        <taxon>Pleosporineae</taxon>
        <taxon>Cucurbitariaceae</taxon>
        <taxon>Cucurbitaria</taxon>
    </lineage>
</organism>
<dbReference type="SUPFAM" id="SSF51905">
    <property type="entry name" value="FAD/NAD(P)-binding domain"/>
    <property type="match status" value="1"/>
</dbReference>
<feature type="domain" description="DUF6314" evidence="5">
    <location>
        <begin position="585"/>
        <end position="741"/>
    </location>
</feature>
<proteinExistence type="predicted"/>
<dbReference type="InterPro" id="IPR023753">
    <property type="entry name" value="FAD/NAD-binding_dom"/>
</dbReference>
<evidence type="ECO:0000256" key="3">
    <source>
        <dbReference type="ARBA" id="ARBA00023002"/>
    </source>
</evidence>
<keyword evidence="2" id="KW-0274">FAD</keyword>
<dbReference type="RefSeq" id="XP_040788160.1">
    <property type="nucleotide sequence ID" value="XM_040928845.1"/>
</dbReference>
<sequence>MRSVCIVGAGPAGLVAAKTFLHKGGYSVTIFEAASRVGGMWRSQPGEFGEKCDPDMRTNLSRFTVAFADLSWSSVDLSDPHTGPCSPAPPPMFPKAWQVGRYLEAYAQRFDVKSNIMFNTSVTQAKLLEDLRTWEVTCVDNVTLQESTERYDYLIVATGFFGEPGASFDPSRTKNQSNIQHSSRFRDLSSLTTKPGKIVVIGGSISGSEAAAQAAFQISSARTSPGDKKATHAESRVYHILSRPFYSLPRYLPQNSNNAEGHDFSLAPKFLPLDLVLYNLSRRGKGDISAAITTVPPEKAKKGHEFMRSLIGGTQRETGIAEVAYKPHQMQYPAYTGITDTYSEFVRSGIIIPVQGWVEEIKQRGNSTSLDITFKHYEPWSNASPTESRDSSKITDVTGVVEATGYKTNLDFLDAQIKNRLHYDPTCPRVPFLLTRGSILAPEVPTLGFVGFYEGPYWSVMEMQSRFMAETWSKIQPTPGCLPEREVYQYKDAARMRQAIKERSLQVPQFWMMDFVGLVEEFARSTGVTRDDSAFGGQSGPAFASRYQGSKTDSEAAMVVKEVADLVRRSNNEAKFVAAAVFRGMQGVWTVHRKIDSHNATSPGGNFSGSVNFHPRSPTSLNYSAEYLYIEEGTFRMDSGYSVPATRRYIYRYNEKTDKITAWFADEDGESVGTLFNTWNFYVPDDAYHGWMAKGHHWCDPDTYTNICEFRFSGASLQTFGITYQVTGPKKDYSHESWYERP</sequence>
<feature type="domain" description="FAD/NAD(P)-binding" evidence="4">
    <location>
        <begin position="3"/>
        <end position="215"/>
    </location>
</feature>
<dbReference type="Proteomes" id="UP000800039">
    <property type="component" value="Unassembled WGS sequence"/>
</dbReference>
<keyword evidence="7" id="KW-1185">Reference proteome</keyword>
<dbReference type="Gene3D" id="3.50.50.60">
    <property type="entry name" value="FAD/NAD(P)-binding domain"/>
    <property type="match status" value="1"/>
</dbReference>
<keyword evidence="1" id="KW-0285">Flavoprotein</keyword>
<dbReference type="InterPro" id="IPR036188">
    <property type="entry name" value="FAD/NAD-bd_sf"/>
</dbReference>
<evidence type="ECO:0000256" key="1">
    <source>
        <dbReference type="ARBA" id="ARBA00022630"/>
    </source>
</evidence>
<dbReference type="PANTHER" id="PTHR23023">
    <property type="entry name" value="DIMETHYLANILINE MONOOXYGENASE"/>
    <property type="match status" value="1"/>
</dbReference>
<dbReference type="Pfam" id="PF19834">
    <property type="entry name" value="DUF6314"/>
    <property type="match status" value="1"/>
</dbReference>
<reference evidence="6" key="1">
    <citation type="submission" date="2020-01" db="EMBL/GenBank/DDBJ databases">
        <authorList>
            <consortium name="DOE Joint Genome Institute"/>
            <person name="Haridas S."/>
            <person name="Albert R."/>
            <person name="Binder M."/>
            <person name="Bloem J."/>
            <person name="Labutti K."/>
            <person name="Salamov A."/>
            <person name="Andreopoulos B."/>
            <person name="Baker S.E."/>
            <person name="Barry K."/>
            <person name="Bills G."/>
            <person name="Bluhm B.H."/>
            <person name="Cannon C."/>
            <person name="Castanera R."/>
            <person name="Culley D.E."/>
            <person name="Daum C."/>
            <person name="Ezra D."/>
            <person name="Gonzalez J.B."/>
            <person name="Henrissat B."/>
            <person name="Kuo A."/>
            <person name="Liang C."/>
            <person name="Lipzen A."/>
            <person name="Lutzoni F."/>
            <person name="Magnuson J."/>
            <person name="Mondo S."/>
            <person name="Nolan M."/>
            <person name="Ohm R."/>
            <person name="Pangilinan J."/>
            <person name="Park H.-J."/>
            <person name="Ramirez L."/>
            <person name="Alfaro M."/>
            <person name="Sun H."/>
            <person name="Tritt A."/>
            <person name="Yoshinaga Y."/>
            <person name="Zwiers L.-H."/>
            <person name="Turgeon B.G."/>
            <person name="Goodwin S.B."/>
            <person name="Spatafora J.W."/>
            <person name="Crous P.W."/>
            <person name="Grigoriev I.V."/>
        </authorList>
    </citation>
    <scope>NUCLEOTIDE SEQUENCE</scope>
    <source>
        <strain evidence="6">CBS 394.84</strain>
    </source>
</reference>
<dbReference type="EMBL" id="ML976616">
    <property type="protein sequence ID" value="KAF1845597.1"/>
    <property type="molecule type" value="Genomic_DNA"/>
</dbReference>
<dbReference type="AlphaFoldDB" id="A0A9P4GH98"/>
<dbReference type="PRINTS" id="PR00419">
    <property type="entry name" value="ADXRDTASE"/>
</dbReference>
<dbReference type="GeneID" id="63846097"/>
<protein>
    <recommendedName>
        <fullName evidence="8">FAD/NAD(P)-binding domain-containing protein</fullName>
    </recommendedName>
</protein>
<accession>A0A9P4GH98</accession>
<keyword evidence="3" id="KW-0560">Oxidoreductase</keyword>
<comment type="caution">
    <text evidence="6">The sequence shown here is derived from an EMBL/GenBank/DDBJ whole genome shotgun (WGS) entry which is preliminary data.</text>
</comment>
<gene>
    <name evidence="6" type="ORF">K460DRAFT_285825</name>
</gene>
<evidence type="ECO:0000313" key="7">
    <source>
        <dbReference type="Proteomes" id="UP000800039"/>
    </source>
</evidence>
<evidence type="ECO:0000313" key="6">
    <source>
        <dbReference type="EMBL" id="KAF1845597.1"/>
    </source>
</evidence>
<evidence type="ECO:0000259" key="4">
    <source>
        <dbReference type="Pfam" id="PF07992"/>
    </source>
</evidence>
<dbReference type="OrthoDB" id="66881at2759"/>
<evidence type="ECO:0000259" key="5">
    <source>
        <dbReference type="Pfam" id="PF19834"/>
    </source>
</evidence>
<dbReference type="GO" id="GO:0016491">
    <property type="term" value="F:oxidoreductase activity"/>
    <property type="evidence" value="ECO:0007669"/>
    <property type="project" value="UniProtKB-KW"/>
</dbReference>
<evidence type="ECO:0000256" key="2">
    <source>
        <dbReference type="ARBA" id="ARBA00022827"/>
    </source>
</evidence>
<dbReference type="Pfam" id="PF07992">
    <property type="entry name" value="Pyr_redox_2"/>
    <property type="match status" value="1"/>
</dbReference>
<dbReference type="InterPro" id="IPR050346">
    <property type="entry name" value="FMO-like"/>
</dbReference>
<name>A0A9P4GH98_9PLEO</name>